<feature type="non-terminal residue" evidence="1">
    <location>
        <position position="34"/>
    </location>
</feature>
<sequence length="34" mass="3717">MSSSPSSLIYWVTPATGLKVLISFAEEVLQVLLH</sequence>
<protein>
    <submittedName>
        <fullName evidence="1">Uncharacterized protein</fullName>
    </submittedName>
</protein>
<dbReference type="HOGENOM" id="CLU_3379580_0_0_1"/>
<dbReference type="EMBL" id="KI979818">
    <property type="protein sequence ID" value="EXK75782.1"/>
    <property type="molecule type" value="Genomic_DNA"/>
</dbReference>
<proteinExistence type="predicted"/>
<dbReference type="AlphaFoldDB" id="X0BZ22"/>
<reference evidence="1 2" key="1">
    <citation type="submission" date="2011-11" db="EMBL/GenBank/DDBJ databases">
        <title>The Genome Sequence of Fusarium oxysporum PHW815.</title>
        <authorList>
            <consortium name="The Broad Institute Genome Sequencing Platform"/>
            <person name="Ma L.-J."/>
            <person name="Gale L.R."/>
            <person name="Schwartz D.C."/>
            <person name="Zhou S."/>
            <person name="Corby-Kistler H."/>
            <person name="Young S.K."/>
            <person name="Zeng Q."/>
            <person name="Gargeya S."/>
            <person name="Fitzgerald M."/>
            <person name="Haas B."/>
            <person name="Abouelleil A."/>
            <person name="Alvarado L."/>
            <person name="Arachchi H.M."/>
            <person name="Berlin A."/>
            <person name="Brown A."/>
            <person name="Chapman S.B."/>
            <person name="Chen Z."/>
            <person name="Dunbar C."/>
            <person name="Freedman E."/>
            <person name="Gearin G."/>
            <person name="Goldberg J."/>
            <person name="Griggs A."/>
            <person name="Gujja S."/>
            <person name="Heiman D."/>
            <person name="Howarth C."/>
            <person name="Larson L."/>
            <person name="Lui A."/>
            <person name="MacDonald P.J.P."/>
            <person name="Montmayeur A."/>
            <person name="Murphy C."/>
            <person name="Neiman D."/>
            <person name="Pearson M."/>
            <person name="Priest M."/>
            <person name="Roberts A."/>
            <person name="Saif S."/>
            <person name="Shea T."/>
            <person name="Shenoy N."/>
            <person name="Sisk P."/>
            <person name="Stolte C."/>
            <person name="Sykes S."/>
            <person name="Wortman J."/>
            <person name="Nusbaum C."/>
            <person name="Birren B."/>
        </authorList>
    </citation>
    <scope>NUCLEOTIDE SEQUENCE [LARGE SCALE GENOMIC DNA]</scope>
    <source>
        <strain evidence="1 2">54005</strain>
    </source>
</reference>
<name>X0BZ22_FUSOX</name>
<evidence type="ECO:0000313" key="2">
    <source>
        <dbReference type="Proteomes" id="UP000030663"/>
    </source>
</evidence>
<accession>X0BZ22</accession>
<organism evidence="1 2">
    <name type="scientific">Fusarium oxysporum f. sp. raphani 54005</name>
    <dbReference type="NCBI Taxonomy" id="1089458"/>
    <lineage>
        <taxon>Eukaryota</taxon>
        <taxon>Fungi</taxon>
        <taxon>Dikarya</taxon>
        <taxon>Ascomycota</taxon>
        <taxon>Pezizomycotina</taxon>
        <taxon>Sordariomycetes</taxon>
        <taxon>Hypocreomycetidae</taxon>
        <taxon>Hypocreales</taxon>
        <taxon>Nectriaceae</taxon>
        <taxon>Fusarium</taxon>
        <taxon>Fusarium oxysporum species complex</taxon>
    </lineage>
</organism>
<evidence type="ECO:0000313" key="1">
    <source>
        <dbReference type="EMBL" id="EXK75782.1"/>
    </source>
</evidence>
<dbReference type="Proteomes" id="UP000030663">
    <property type="component" value="Unassembled WGS sequence"/>
</dbReference>
<keyword evidence="2" id="KW-1185">Reference proteome</keyword>
<gene>
    <name evidence="1" type="ORF">FOQG_19453</name>
</gene>